<evidence type="ECO:0000259" key="10">
    <source>
        <dbReference type="Pfam" id="PF13660"/>
    </source>
</evidence>
<dbReference type="PANTHER" id="PTHR12227">
    <property type="entry name" value="GLYCERATE KINASE"/>
    <property type="match status" value="1"/>
</dbReference>
<dbReference type="Gene3D" id="3.40.1480.10">
    <property type="entry name" value="MOFRL domain"/>
    <property type="match status" value="2"/>
</dbReference>
<evidence type="ECO:0000256" key="2">
    <source>
        <dbReference type="ARBA" id="ARBA00005393"/>
    </source>
</evidence>
<keyword evidence="6" id="KW-0547">Nucleotide-binding</keyword>
<evidence type="ECO:0000256" key="8">
    <source>
        <dbReference type="ARBA" id="ARBA00022840"/>
    </source>
</evidence>
<dbReference type="Pfam" id="PF05161">
    <property type="entry name" value="MOFRL"/>
    <property type="match status" value="1"/>
</dbReference>
<dbReference type="FunFam" id="3.40.50.10180:FF:000001">
    <property type="entry name" value="Glycerate kinase"/>
    <property type="match status" value="1"/>
</dbReference>
<comment type="caution">
    <text evidence="11">The sequence shown here is derived from an EMBL/GenBank/DDBJ whole genome shotgun (WGS) entry which is preliminary data.</text>
</comment>
<comment type="catalytic activity">
    <reaction evidence="1">
        <text>(R)-glycerate + ATP = (2R)-3-phosphoglycerate + ADP + H(+)</text>
        <dbReference type="Rhea" id="RHEA:23516"/>
        <dbReference type="ChEBI" id="CHEBI:15378"/>
        <dbReference type="ChEBI" id="CHEBI:16659"/>
        <dbReference type="ChEBI" id="CHEBI:30616"/>
        <dbReference type="ChEBI" id="CHEBI:58272"/>
        <dbReference type="ChEBI" id="CHEBI:456216"/>
        <dbReference type="EC" id="2.7.1.31"/>
    </reaction>
</comment>
<dbReference type="Pfam" id="PF13660">
    <property type="entry name" value="DUF4147"/>
    <property type="match status" value="1"/>
</dbReference>
<dbReference type="PANTHER" id="PTHR12227:SF0">
    <property type="entry name" value="GLYCERATE KINASE"/>
    <property type="match status" value="1"/>
</dbReference>
<dbReference type="EC" id="2.7.1.31" evidence="3"/>
<feature type="domain" description="MOFRL-associated" evidence="10">
    <location>
        <begin position="14"/>
        <end position="262"/>
    </location>
</feature>
<keyword evidence="8" id="KW-0067">ATP-binding</keyword>
<reference evidence="11" key="2">
    <citation type="journal article" date="2023" name="Commun. Biol.">
        <title>Intrasexual cuticular hydrocarbon dimorphism in a wasp sheds light on hydrocarbon biosynthesis genes in Hymenoptera.</title>
        <authorList>
            <person name="Moris V.C."/>
            <person name="Podsiadlowski L."/>
            <person name="Martin S."/>
            <person name="Oeyen J.P."/>
            <person name="Donath A."/>
            <person name="Petersen M."/>
            <person name="Wilbrandt J."/>
            <person name="Misof B."/>
            <person name="Liedtke D."/>
            <person name="Thamm M."/>
            <person name="Scheiner R."/>
            <person name="Schmitt T."/>
            <person name="Niehuis O."/>
        </authorList>
    </citation>
    <scope>NUCLEOTIDE SEQUENCE</scope>
    <source>
        <strain evidence="11">GBR_01_08_01A</strain>
    </source>
</reference>
<keyword evidence="7" id="KW-0418">Kinase</keyword>
<dbReference type="SUPFAM" id="SSF82544">
    <property type="entry name" value="GckA/TtuD-like"/>
    <property type="match status" value="2"/>
</dbReference>
<dbReference type="GO" id="GO:0005524">
    <property type="term" value="F:ATP binding"/>
    <property type="evidence" value="ECO:0007669"/>
    <property type="project" value="UniProtKB-KW"/>
</dbReference>
<dbReference type="AlphaFoldDB" id="A0AAD9VQX5"/>
<organism evidence="11 12">
    <name type="scientific">Odynerus spinipes</name>
    <dbReference type="NCBI Taxonomy" id="1348599"/>
    <lineage>
        <taxon>Eukaryota</taxon>
        <taxon>Metazoa</taxon>
        <taxon>Ecdysozoa</taxon>
        <taxon>Arthropoda</taxon>
        <taxon>Hexapoda</taxon>
        <taxon>Insecta</taxon>
        <taxon>Pterygota</taxon>
        <taxon>Neoptera</taxon>
        <taxon>Endopterygota</taxon>
        <taxon>Hymenoptera</taxon>
        <taxon>Apocrita</taxon>
        <taxon>Aculeata</taxon>
        <taxon>Vespoidea</taxon>
        <taxon>Vespidae</taxon>
        <taxon>Eumeninae</taxon>
        <taxon>Odynerus</taxon>
    </lineage>
</organism>
<evidence type="ECO:0000313" key="12">
    <source>
        <dbReference type="Proteomes" id="UP001258017"/>
    </source>
</evidence>
<comment type="similarity">
    <text evidence="2">Belongs to the glycerate kinase type-2 family.</text>
</comment>
<feature type="domain" description="MOFRL" evidence="9">
    <location>
        <begin position="380"/>
        <end position="454"/>
    </location>
</feature>
<evidence type="ECO:0000256" key="4">
    <source>
        <dbReference type="ARBA" id="ARBA00020720"/>
    </source>
</evidence>
<dbReference type="GO" id="GO:0005737">
    <property type="term" value="C:cytoplasm"/>
    <property type="evidence" value="ECO:0007669"/>
    <property type="project" value="TreeGrafter"/>
</dbReference>
<keyword evidence="5" id="KW-0808">Transferase</keyword>
<dbReference type="InterPro" id="IPR039760">
    <property type="entry name" value="MOFRL_protein"/>
</dbReference>
<keyword evidence="12" id="KW-1185">Reference proteome</keyword>
<protein>
    <recommendedName>
        <fullName evidence="4">Glycerate kinase</fullName>
        <ecNumber evidence="3">2.7.1.31</ecNumber>
    </recommendedName>
</protein>
<dbReference type="InterPro" id="IPR038614">
    <property type="entry name" value="GK_N_sf"/>
</dbReference>
<dbReference type="EMBL" id="JAIFRP010000030">
    <property type="protein sequence ID" value="KAK2583816.1"/>
    <property type="molecule type" value="Genomic_DNA"/>
</dbReference>
<dbReference type="GO" id="GO:0008887">
    <property type="term" value="F:glycerate kinase activity"/>
    <property type="evidence" value="ECO:0007669"/>
    <property type="project" value="UniProtKB-EC"/>
</dbReference>
<sequence length="677" mass="75684">MATEMVLSKIRSELKNLFLVATKTVSPKRIIQDKVKLENDTLYVGGNRYPLREKVYLVGFGKAVMSMAVEMEKILGNRLVKGIVSVPDASKDSIWKFDETSSFPNQKTTVVEYHEGAVNNQPDDRAWNTTHEILDLVETLTDTDTLIVLISGGGSALLYMPRPTIDSEDKMRLCRELQNAGANITEVNIVRRKLSMVKGGGLARMAYPATIITLIMSDIIGDPIDLIASGPTVYNPKAPEEVLAVIRKYNLQKLVEGDLRSVIVSAETFKDEALLNPEKQFKHVSNIILANNMTAVEGAQVEAYRQKLVPIVLRNDIQGDVHDVSLAYAHITNLVCLALNKTLSMEDFTANVNKSDIIPLTADKVKEIYCLIHNVDAGGVVLIGAGEPTVKVTGNGKGGRNQELALYFSLDWLAKVKSNPQLAAYDVVLFSGGTDGQDGPTDAAGAFGYPAFAPIAHKLHEILKLLEIEKLTLAQLKKQGKKTTEVTQQDLCKRYILSDYLTPQSVKSTNEESNKIEKEDDSELLDDVEYEKKYKLELMIMEVERMLPENALNENDSYNFFSRFKKGKDLVKTGFTGTNVMDLHFIYIKKRNCTCEIYPKEGDLTEISLDDHDLHIDPETIRRHRSLRMHALFKKDIPVDKTLVHKVGVDQLNIKIIDENLRDPCCNKQRKSPKSSD</sequence>
<evidence type="ECO:0000259" key="9">
    <source>
        <dbReference type="Pfam" id="PF05161"/>
    </source>
</evidence>
<dbReference type="InterPro" id="IPR025286">
    <property type="entry name" value="MOFRL_assoc_dom"/>
</dbReference>
<evidence type="ECO:0000256" key="7">
    <source>
        <dbReference type="ARBA" id="ARBA00022777"/>
    </source>
</evidence>
<gene>
    <name evidence="11" type="ORF">KPH14_009714</name>
</gene>
<evidence type="ECO:0000256" key="3">
    <source>
        <dbReference type="ARBA" id="ARBA00012101"/>
    </source>
</evidence>
<dbReference type="Proteomes" id="UP001258017">
    <property type="component" value="Unassembled WGS sequence"/>
</dbReference>
<dbReference type="InterPro" id="IPR037035">
    <property type="entry name" value="GK-like_C_sf"/>
</dbReference>
<dbReference type="Gene3D" id="3.40.50.10180">
    <property type="entry name" value="Glycerate kinase, MOFRL-like N-terminal domain"/>
    <property type="match status" value="1"/>
</dbReference>
<name>A0AAD9VQX5_9HYME</name>
<proteinExistence type="inferred from homology"/>
<evidence type="ECO:0000256" key="5">
    <source>
        <dbReference type="ARBA" id="ARBA00022679"/>
    </source>
</evidence>
<evidence type="ECO:0000256" key="1">
    <source>
        <dbReference type="ARBA" id="ARBA00000694"/>
    </source>
</evidence>
<dbReference type="InterPro" id="IPR007835">
    <property type="entry name" value="MOFRL"/>
</dbReference>
<accession>A0AAD9VQX5</accession>
<evidence type="ECO:0000256" key="6">
    <source>
        <dbReference type="ARBA" id="ARBA00022741"/>
    </source>
</evidence>
<reference evidence="11" key="1">
    <citation type="submission" date="2021-08" db="EMBL/GenBank/DDBJ databases">
        <authorList>
            <person name="Misof B."/>
            <person name="Oliver O."/>
            <person name="Podsiadlowski L."/>
            <person name="Donath A."/>
            <person name="Peters R."/>
            <person name="Mayer C."/>
            <person name="Rust J."/>
            <person name="Gunkel S."/>
            <person name="Lesny P."/>
            <person name="Martin S."/>
            <person name="Oeyen J.P."/>
            <person name="Petersen M."/>
            <person name="Panagiotis P."/>
            <person name="Wilbrandt J."/>
            <person name="Tanja T."/>
        </authorList>
    </citation>
    <scope>NUCLEOTIDE SEQUENCE</scope>
    <source>
        <strain evidence="11">GBR_01_08_01A</strain>
        <tissue evidence="11">Thorax + abdomen</tissue>
    </source>
</reference>
<evidence type="ECO:0000313" key="11">
    <source>
        <dbReference type="EMBL" id="KAK2583816.1"/>
    </source>
</evidence>